<sequence>MLEVRDINVYYGKIHALKGVSLSVKRGEIVSIVGANGAGKSTLMMTIAGILKPKNGKIMFENKEIPPLSHKVAEMGIILVPERRRLFANLTVKENLLLGAFLRKDKEEIRRDMEYIYTLFPILKQRERQFAGTLSGGEQQMLALGRGLMAKPRILLLDEPSLGLSPLFTKEVFSSLVKINMDGVTILLSEQNANKALQISHKAYILETGRVVLSGTGMELLENQKIREAYLGVK</sequence>
<dbReference type="PATRIC" id="fig|520767.4.peg.970"/>
<dbReference type="SUPFAM" id="SSF52540">
    <property type="entry name" value="P-loop containing nucleoside triphosphate hydrolases"/>
    <property type="match status" value="1"/>
</dbReference>
<feature type="domain" description="ABC transporter" evidence="6">
    <location>
        <begin position="2"/>
        <end position="233"/>
    </location>
</feature>
<dbReference type="InterPro" id="IPR052156">
    <property type="entry name" value="BCAA_Transport_ATP-bd_LivF"/>
</dbReference>
<keyword evidence="3" id="KW-0547">Nucleotide-binding</keyword>
<evidence type="ECO:0000256" key="2">
    <source>
        <dbReference type="ARBA" id="ARBA00022448"/>
    </source>
</evidence>
<evidence type="ECO:0000259" key="6">
    <source>
        <dbReference type="PROSITE" id="PS50893"/>
    </source>
</evidence>
<dbReference type="GO" id="GO:0005524">
    <property type="term" value="F:ATP binding"/>
    <property type="evidence" value="ECO:0007669"/>
    <property type="project" value="UniProtKB-KW"/>
</dbReference>
<gene>
    <name evidence="7" type="primary">livF_1</name>
    <name evidence="7" type="ORF">ATZ99_08750</name>
</gene>
<comment type="caution">
    <text evidence="7">The sequence shown here is derived from an EMBL/GenBank/DDBJ whole genome shotgun (WGS) entry which is preliminary data.</text>
</comment>
<keyword evidence="5" id="KW-0029">Amino-acid transport</keyword>
<dbReference type="InterPro" id="IPR027417">
    <property type="entry name" value="P-loop_NTPase"/>
</dbReference>
<dbReference type="PANTHER" id="PTHR43820">
    <property type="entry name" value="HIGH-AFFINITY BRANCHED-CHAIN AMINO ACID TRANSPORT ATP-BINDING PROTEIN LIVF"/>
    <property type="match status" value="1"/>
</dbReference>
<dbReference type="CDD" id="cd03224">
    <property type="entry name" value="ABC_TM1139_LivF_branched"/>
    <property type="match status" value="1"/>
</dbReference>
<organism evidence="7 8">
    <name type="scientific">Thermovenabulum gondwanense</name>
    <dbReference type="NCBI Taxonomy" id="520767"/>
    <lineage>
        <taxon>Bacteria</taxon>
        <taxon>Bacillati</taxon>
        <taxon>Bacillota</taxon>
        <taxon>Clostridia</taxon>
        <taxon>Thermosediminibacterales</taxon>
        <taxon>Thermosediminibacteraceae</taxon>
        <taxon>Thermovenabulum</taxon>
    </lineage>
</organism>
<evidence type="ECO:0000256" key="5">
    <source>
        <dbReference type="ARBA" id="ARBA00022970"/>
    </source>
</evidence>
<protein>
    <submittedName>
        <fullName evidence="7">High-affinity branched-chain amino acid transport ATP-binding protein LivF</fullName>
    </submittedName>
</protein>
<dbReference type="AlphaFoldDB" id="A0A162MS49"/>
<dbReference type="InterPro" id="IPR017871">
    <property type="entry name" value="ABC_transporter-like_CS"/>
</dbReference>
<dbReference type="GO" id="GO:0015658">
    <property type="term" value="F:branched-chain amino acid transmembrane transporter activity"/>
    <property type="evidence" value="ECO:0007669"/>
    <property type="project" value="InterPro"/>
</dbReference>
<evidence type="ECO:0000256" key="1">
    <source>
        <dbReference type="ARBA" id="ARBA00005417"/>
    </source>
</evidence>
<dbReference type="PROSITE" id="PS00211">
    <property type="entry name" value="ABC_TRANSPORTER_1"/>
    <property type="match status" value="1"/>
</dbReference>
<reference evidence="7 8" key="1">
    <citation type="submission" date="2015-12" db="EMBL/GenBank/DDBJ databases">
        <title>Draft genome of Thermovenabulum gondwanense isolated from a red thermophilic microbial mat colonisisng an outflow channel of a bore well.</title>
        <authorList>
            <person name="Patel B.K."/>
        </authorList>
    </citation>
    <scope>NUCLEOTIDE SEQUENCE [LARGE SCALE GENOMIC DNA]</scope>
    <source>
        <strain evidence="7 8">R270</strain>
    </source>
</reference>
<dbReference type="GO" id="GO:0016887">
    <property type="term" value="F:ATP hydrolysis activity"/>
    <property type="evidence" value="ECO:0007669"/>
    <property type="project" value="InterPro"/>
</dbReference>
<dbReference type="InterPro" id="IPR003593">
    <property type="entry name" value="AAA+_ATPase"/>
</dbReference>
<dbReference type="RefSeq" id="WP_068748022.1">
    <property type="nucleotide sequence ID" value="NZ_LOHZ01000023.1"/>
</dbReference>
<dbReference type="OrthoDB" id="9779136at2"/>
<keyword evidence="8" id="KW-1185">Reference proteome</keyword>
<dbReference type="PANTHER" id="PTHR43820:SF4">
    <property type="entry name" value="HIGH-AFFINITY BRANCHED-CHAIN AMINO ACID TRANSPORT ATP-BINDING PROTEIN LIVF"/>
    <property type="match status" value="1"/>
</dbReference>
<evidence type="ECO:0000313" key="8">
    <source>
        <dbReference type="Proteomes" id="UP000075737"/>
    </source>
</evidence>
<evidence type="ECO:0000256" key="3">
    <source>
        <dbReference type="ARBA" id="ARBA00022741"/>
    </source>
</evidence>
<evidence type="ECO:0000256" key="4">
    <source>
        <dbReference type="ARBA" id="ARBA00022840"/>
    </source>
</evidence>
<dbReference type="Pfam" id="PF00005">
    <property type="entry name" value="ABC_tran"/>
    <property type="match status" value="1"/>
</dbReference>
<dbReference type="STRING" id="520767.ATZ99_08750"/>
<keyword evidence="2" id="KW-0813">Transport</keyword>
<dbReference type="PIRSF" id="PIRSF039137">
    <property type="entry name" value="ABC_branched_ATPase"/>
    <property type="match status" value="1"/>
</dbReference>
<evidence type="ECO:0000313" key="7">
    <source>
        <dbReference type="EMBL" id="KYO67057.1"/>
    </source>
</evidence>
<dbReference type="GO" id="GO:0015807">
    <property type="term" value="P:L-amino acid transport"/>
    <property type="evidence" value="ECO:0007669"/>
    <property type="project" value="TreeGrafter"/>
</dbReference>
<dbReference type="InterPro" id="IPR003439">
    <property type="entry name" value="ABC_transporter-like_ATP-bd"/>
</dbReference>
<name>A0A162MS49_9FIRM</name>
<accession>A0A162MS49</accession>
<proteinExistence type="inferred from homology"/>
<dbReference type="Gene3D" id="3.40.50.300">
    <property type="entry name" value="P-loop containing nucleotide triphosphate hydrolases"/>
    <property type="match status" value="1"/>
</dbReference>
<dbReference type="SMART" id="SM00382">
    <property type="entry name" value="AAA"/>
    <property type="match status" value="1"/>
</dbReference>
<keyword evidence="4 7" id="KW-0067">ATP-binding</keyword>
<dbReference type="EMBL" id="LOHZ01000023">
    <property type="protein sequence ID" value="KYO67057.1"/>
    <property type="molecule type" value="Genomic_DNA"/>
</dbReference>
<dbReference type="PROSITE" id="PS50893">
    <property type="entry name" value="ABC_TRANSPORTER_2"/>
    <property type="match status" value="1"/>
</dbReference>
<comment type="similarity">
    <text evidence="1">Belongs to the ABC transporter superfamily.</text>
</comment>
<dbReference type="InterPro" id="IPR030660">
    <property type="entry name" value="ABC_branched_ATPase_LivF/BraG"/>
</dbReference>
<dbReference type="Proteomes" id="UP000075737">
    <property type="component" value="Unassembled WGS sequence"/>
</dbReference>